<dbReference type="PROSITE" id="PS50110">
    <property type="entry name" value="RESPONSE_REGULATORY"/>
    <property type="match status" value="1"/>
</dbReference>
<dbReference type="Pfam" id="PF17853">
    <property type="entry name" value="GGDEF_2"/>
    <property type="match status" value="1"/>
</dbReference>
<dbReference type="InterPro" id="IPR018062">
    <property type="entry name" value="HTH_AraC-typ_CS"/>
</dbReference>
<dbReference type="SMART" id="SM00448">
    <property type="entry name" value="REC"/>
    <property type="match status" value="1"/>
</dbReference>
<gene>
    <name evidence="7" type="ORF">ACFSUF_04795</name>
</gene>
<evidence type="ECO:0000259" key="6">
    <source>
        <dbReference type="PROSITE" id="PS50110"/>
    </source>
</evidence>
<evidence type="ECO:0000313" key="8">
    <source>
        <dbReference type="Proteomes" id="UP001597541"/>
    </source>
</evidence>
<keyword evidence="4" id="KW-0597">Phosphoprotein</keyword>
<dbReference type="InterPro" id="IPR011006">
    <property type="entry name" value="CheY-like_superfamily"/>
</dbReference>
<dbReference type="SUPFAM" id="SSF46689">
    <property type="entry name" value="Homeodomain-like"/>
    <property type="match status" value="2"/>
</dbReference>
<evidence type="ECO:0000313" key="7">
    <source>
        <dbReference type="EMBL" id="MFD2611737.1"/>
    </source>
</evidence>
<proteinExistence type="predicted"/>
<protein>
    <submittedName>
        <fullName evidence="7">Response regulator</fullName>
    </submittedName>
</protein>
<feature type="domain" description="HTH araC/xylS-type" evidence="5">
    <location>
        <begin position="438"/>
        <end position="536"/>
    </location>
</feature>
<dbReference type="PROSITE" id="PS00041">
    <property type="entry name" value="HTH_ARAC_FAMILY_1"/>
    <property type="match status" value="1"/>
</dbReference>
<dbReference type="EMBL" id="JBHUME010000005">
    <property type="protein sequence ID" value="MFD2611737.1"/>
    <property type="molecule type" value="Genomic_DNA"/>
</dbReference>
<dbReference type="Proteomes" id="UP001597541">
    <property type="component" value="Unassembled WGS sequence"/>
</dbReference>
<dbReference type="SMART" id="SM00342">
    <property type="entry name" value="HTH_ARAC"/>
    <property type="match status" value="1"/>
</dbReference>
<dbReference type="PANTHER" id="PTHR43280">
    <property type="entry name" value="ARAC-FAMILY TRANSCRIPTIONAL REGULATOR"/>
    <property type="match status" value="1"/>
</dbReference>
<dbReference type="Pfam" id="PF12833">
    <property type="entry name" value="HTH_18"/>
    <property type="match status" value="1"/>
</dbReference>
<dbReference type="CDD" id="cd17536">
    <property type="entry name" value="REC_YesN-like"/>
    <property type="match status" value="1"/>
</dbReference>
<dbReference type="InterPro" id="IPR041522">
    <property type="entry name" value="CdaR_GGDEF"/>
</dbReference>
<evidence type="ECO:0000256" key="3">
    <source>
        <dbReference type="ARBA" id="ARBA00023163"/>
    </source>
</evidence>
<reference evidence="8" key="1">
    <citation type="journal article" date="2019" name="Int. J. Syst. Evol. Microbiol.">
        <title>The Global Catalogue of Microorganisms (GCM) 10K type strain sequencing project: providing services to taxonomists for standard genome sequencing and annotation.</title>
        <authorList>
            <consortium name="The Broad Institute Genomics Platform"/>
            <consortium name="The Broad Institute Genome Sequencing Center for Infectious Disease"/>
            <person name="Wu L."/>
            <person name="Ma J."/>
        </authorList>
    </citation>
    <scope>NUCLEOTIDE SEQUENCE [LARGE SCALE GENOMIC DNA]</scope>
    <source>
        <strain evidence="8">KCTC 3950</strain>
    </source>
</reference>
<keyword evidence="2" id="KW-0238">DNA-binding</keyword>
<dbReference type="Gene3D" id="3.40.50.2300">
    <property type="match status" value="1"/>
</dbReference>
<feature type="domain" description="Response regulatory" evidence="6">
    <location>
        <begin position="5"/>
        <end position="122"/>
    </location>
</feature>
<dbReference type="RefSeq" id="WP_377600665.1">
    <property type="nucleotide sequence ID" value="NZ_JBHUME010000005.1"/>
</dbReference>
<evidence type="ECO:0000256" key="2">
    <source>
        <dbReference type="ARBA" id="ARBA00023125"/>
    </source>
</evidence>
<dbReference type="InterPro" id="IPR018060">
    <property type="entry name" value="HTH_AraC"/>
</dbReference>
<dbReference type="SUPFAM" id="SSF52172">
    <property type="entry name" value="CheY-like"/>
    <property type="match status" value="1"/>
</dbReference>
<evidence type="ECO:0000259" key="5">
    <source>
        <dbReference type="PROSITE" id="PS01124"/>
    </source>
</evidence>
<sequence>MDKHKILIVDDEAIFRKGLRKMIESSGGPWEVAGEAVDGYEALERLEALRPDVMITDIRMPRMDGIQLQQIVKERFPELLVIVLSGYDEFTYVQHSLRHGVKDYLMKPVEREELFRTLSELEKELSRAEAGKSATADSAPGSDPEIRKHVSEHLITGLLRGYVSEKELELLSKIGVQFNDPRFACLIIKLDKDMMDRDRYRKADPSLFQLYIQQIVQEILNQRTNGFCFVFSDSEVVALVNLKEGEAAAQSLSDISETIRIRMISLSNLTVTIAQGTIVDGIRDIPRSFNEAKIALLYRLLLGGDQVLTYEQTAMAQTIPAEVKPWSWDDLESSIHDGRQEETERRVVTVVTDLCEQSKNPETIQQQISKLLIYYYDLAEKLQVTKLWLQGKSMQNVLFDICSITSRSELVDACRVLLGRLARSVEEGRKQQDSDPVDKALRYVSRHFREAITLKEVADQVYLNPAYFSTLFKQRTGKTFVEYWTDLRIEEAKKQLSYSNEKIAVIAEQTGFGNIRHFNRVFKNVTGSTPNDYREQARSVRQD</sequence>
<keyword evidence="8" id="KW-1185">Reference proteome</keyword>
<dbReference type="PROSITE" id="PS01124">
    <property type="entry name" value="HTH_ARAC_FAMILY_2"/>
    <property type="match status" value="1"/>
</dbReference>
<name>A0ABW5PBR1_9BACL</name>
<dbReference type="InterPro" id="IPR001789">
    <property type="entry name" value="Sig_transdc_resp-reg_receiver"/>
</dbReference>
<dbReference type="PANTHER" id="PTHR43280:SF2">
    <property type="entry name" value="HTH-TYPE TRANSCRIPTIONAL REGULATOR EXSA"/>
    <property type="match status" value="1"/>
</dbReference>
<organism evidence="7 8">
    <name type="scientific">Paenibacillus gansuensis</name>
    <dbReference type="NCBI Taxonomy" id="306542"/>
    <lineage>
        <taxon>Bacteria</taxon>
        <taxon>Bacillati</taxon>
        <taxon>Bacillota</taxon>
        <taxon>Bacilli</taxon>
        <taxon>Bacillales</taxon>
        <taxon>Paenibacillaceae</taxon>
        <taxon>Paenibacillus</taxon>
    </lineage>
</organism>
<feature type="modified residue" description="4-aspartylphosphate" evidence="4">
    <location>
        <position position="57"/>
    </location>
</feature>
<keyword evidence="3" id="KW-0804">Transcription</keyword>
<accession>A0ABW5PBR1</accession>
<comment type="caution">
    <text evidence="7">The sequence shown here is derived from an EMBL/GenBank/DDBJ whole genome shotgun (WGS) entry which is preliminary data.</text>
</comment>
<dbReference type="Gene3D" id="1.10.10.60">
    <property type="entry name" value="Homeodomain-like"/>
    <property type="match status" value="2"/>
</dbReference>
<dbReference type="InterPro" id="IPR009057">
    <property type="entry name" value="Homeodomain-like_sf"/>
</dbReference>
<evidence type="ECO:0000256" key="1">
    <source>
        <dbReference type="ARBA" id="ARBA00023015"/>
    </source>
</evidence>
<keyword evidence="1" id="KW-0805">Transcription regulation</keyword>
<dbReference type="Pfam" id="PF00072">
    <property type="entry name" value="Response_reg"/>
    <property type="match status" value="1"/>
</dbReference>
<evidence type="ECO:0000256" key="4">
    <source>
        <dbReference type="PROSITE-ProRule" id="PRU00169"/>
    </source>
</evidence>